<evidence type="ECO:0000259" key="1">
    <source>
        <dbReference type="Pfam" id="PF18741"/>
    </source>
</evidence>
<dbReference type="Proteomes" id="UP000195787">
    <property type="component" value="Unassembled WGS sequence"/>
</dbReference>
<dbReference type="OrthoDB" id="2594539at2"/>
<dbReference type="Pfam" id="PF18741">
    <property type="entry name" value="MTES_1575"/>
    <property type="match status" value="1"/>
</dbReference>
<reference evidence="2 3" key="1">
    <citation type="submission" date="2017-02" db="EMBL/GenBank/DDBJ databases">
        <authorList>
            <person name="Peterson S.W."/>
        </authorList>
    </citation>
    <scope>NUCLEOTIDE SEQUENCE [LARGE SCALE GENOMIC DNA]</scope>
    <source>
        <strain evidence="2 3">LMG 22410</strain>
    </source>
</reference>
<dbReference type="GeneID" id="303173080"/>
<dbReference type="AlphaFoldDB" id="A0A1R4FZC5"/>
<feature type="domain" description="Restriction endonuclease type II-like" evidence="1">
    <location>
        <begin position="190"/>
        <end position="268"/>
    </location>
</feature>
<protein>
    <recommendedName>
        <fullName evidence="1">Restriction endonuclease type II-like domain-containing protein</fullName>
    </recommendedName>
</protein>
<gene>
    <name evidence="2" type="ORF">CZ674_07600</name>
</gene>
<dbReference type="RefSeq" id="WP_086991953.1">
    <property type="nucleotide sequence ID" value="NZ_FUHU01000035.1"/>
</dbReference>
<sequence length="281" mass="31814">MRDLISVLRTFGGAAPRHTLYAHGFTQRQLQQQVMHGSLLRIGRQWLALPTVDPSVVTALRAGGILGGGSALRSYGIWVTEQTRIVDVATVPHSSKKKFNGIRRVWHEHAADADPWRVTVADALWQYLQRAGRLDAIATLDSALYRGQLDLDGLAALRDRAPERCRPWFDLVDPRAESGTESIVRVSGLDHGWTVEPQVPFEGGRLDTVFEGWLCVECDSREHHSGLEQYDRDHRRNQNVLRAGGRWHRVTHFDVMHDLERTMQLISQILSQGHPTRLRFG</sequence>
<dbReference type="Gene3D" id="3.40.960.10">
    <property type="entry name" value="VSR Endonuclease"/>
    <property type="match status" value="1"/>
</dbReference>
<name>A0A1R4FZC5_9MICO</name>
<dbReference type="InterPro" id="IPR049468">
    <property type="entry name" value="Restrct_endonuc-II-like_dom"/>
</dbReference>
<evidence type="ECO:0000313" key="2">
    <source>
        <dbReference type="EMBL" id="SJM61269.1"/>
    </source>
</evidence>
<dbReference type="EMBL" id="FUHU01000035">
    <property type="protein sequence ID" value="SJM61269.1"/>
    <property type="molecule type" value="Genomic_DNA"/>
</dbReference>
<accession>A0A1R4FZC5</accession>
<keyword evidence="3" id="KW-1185">Reference proteome</keyword>
<evidence type="ECO:0000313" key="3">
    <source>
        <dbReference type="Proteomes" id="UP000195787"/>
    </source>
</evidence>
<organism evidence="2 3">
    <name type="scientific">Agrococcus casei LMG 22410</name>
    <dbReference type="NCBI Taxonomy" id="1255656"/>
    <lineage>
        <taxon>Bacteria</taxon>
        <taxon>Bacillati</taxon>
        <taxon>Actinomycetota</taxon>
        <taxon>Actinomycetes</taxon>
        <taxon>Micrococcales</taxon>
        <taxon>Microbacteriaceae</taxon>
        <taxon>Agrococcus</taxon>
    </lineage>
</organism>
<proteinExistence type="predicted"/>